<dbReference type="EMBL" id="JACHJR010000001">
    <property type="protein sequence ID" value="MBB4950470.1"/>
    <property type="molecule type" value="Genomic_DNA"/>
</dbReference>
<accession>A0A7W7SHC4</accession>
<evidence type="ECO:0000313" key="2">
    <source>
        <dbReference type="Proteomes" id="UP000573327"/>
    </source>
</evidence>
<comment type="caution">
    <text evidence="1">The sequence shown here is derived from an EMBL/GenBank/DDBJ whole genome shotgun (WGS) entry which is preliminary data.</text>
</comment>
<protein>
    <submittedName>
        <fullName evidence="1">Uncharacterized protein</fullName>
    </submittedName>
</protein>
<organism evidence="1 2">
    <name type="scientific">Kitasatospora gansuensis</name>
    <dbReference type="NCBI Taxonomy" id="258050"/>
    <lineage>
        <taxon>Bacteria</taxon>
        <taxon>Bacillati</taxon>
        <taxon>Actinomycetota</taxon>
        <taxon>Actinomycetes</taxon>
        <taxon>Kitasatosporales</taxon>
        <taxon>Streptomycetaceae</taxon>
        <taxon>Kitasatospora</taxon>
    </lineage>
</organism>
<gene>
    <name evidence="1" type="ORF">F4556_006005</name>
</gene>
<reference evidence="1 2" key="1">
    <citation type="submission" date="2020-08" db="EMBL/GenBank/DDBJ databases">
        <title>Sequencing the genomes of 1000 actinobacteria strains.</title>
        <authorList>
            <person name="Klenk H.-P."/>
        </authorList>
    </citation>
    <scope>NUCLEOTIDE SEQUENCE [LARGE SCALE GENOMIC DNA]</scope>
    <source>
        <strain evidence="1 2">DSM 44786</strain>
    </source>
</reference>
<proteinExistence type="predicted"/>
<dbReference type="AlphaFoldDB" id="A0A7W7SHC4"/>
<evidence type="ECO:0000313" key="1">
    <source>
        <dbReference type="EMBL" id="MBB4950470.1"/>
    </source>
</evidence>
<sequence length="720" mass="79526">MPTEPFESGETAREDSAISEARRVLRAAVSELRQEALFNFGEMTAVKLTAVLGQLLEHSELPHRYLKTVRAVFAEPDGYPETYAALEEPGAVLVLLRKPGAGRAFTAHALLADLHLRTGATVGPLSFGGTARFPLRRLPHEENAGYLLELPADEENFTVSDDFGAMLHEIHHILEKRNSRLIVLAAPKQWQRVSAQAPPNIVPVLGRPDPLKIAGAWLRAEAPDLDSRRWLDDERISGLLARQRPSDVLQIVALILKADEAKHPALRSDADPDGFNAKVLDVLKARTAWREDLLEWHRKPGRTSFERNFLLVAALFRNASVGHVYAQTAELCSRFKTPVSLRGQEAPGVVELVDEIGAELDLGADTLDFGRPGWDDAVLGYFWVDRPTARMTFLSWMADAPRTRAKGLLESFTRDERLLLANRVGAFAVRWATRHRKSDPLDQIITAWSKDPDLWRAATDLISAAALHPTFGRLIHEFLLRWSKSKDNPALCRLAVDVCAGEFGRRHTGKALIRLGHAAESETPAVQESLRAAVRTIWSDPTARESLFTSIIQWCAPESPRLRSGCRAFAALATLTSSRSGTANNSVLLVPGDGENGEFVPKPGDLSAGWSALLSSEEEKAGTADAFNLWMDTAHQRPDLQPLIFGVLRGALSAAAPGQARRLRHQLRDVLYEWQPVPATDADPARVQLRHELADLLDHDRSRAVAPYRPRTTSAALEDA</sequence>
<dbReference type="RefSeq" id="WP_184921661.1">
    <property type="nucleotide sequence ID" value="NZ_JACHJR010000001.1"/>
</dbReference>
<name>A0A7W7SHC4_9ACTN</name>
<keyword evidence="2" id="KW-1185">Reference proteome</keyword>
<dbReference type="Proteomes" id="UP000573327">
    <property type="component" value="Unassembled WGS sequence"/>
</dbReference>